<organism evidence="3 4">
    <name type="scientific">Niabella ginsengisoli</name>
    <dbReference type="NCBI Taxonomy" id="522298"/>
    <lineage>
        <taxon>Bacteria</taxon>
        <taxon>Pseudomonadati</taxon>
        <taxon>Bacteroidota</taxon>
        <taxon>Chitinophagia</taxon>
        <taxon>Chitinophagales</taxon>
        <taxon>Chitinophagaceae</taxon>
        <taxon>Niabella</taxon>
    </lineage>
</organism>
<name>A0ABS9SR37_9BACT</name>
<evidence type="ECO:0000313" key="4">
    <source>
        <dbReference type="Proteomes" id="UP001202248"/>
    </source>
</evidence>
<dbReference type="InterPro" id="IPR050190">
    <property type="entry name" value="UPF0213_domain"/>
</dbReference>
<dbReference type="RefSeq" id="WP_240833276.1">
    <property type="nucleotide sequence ID" value="NZ_JAKWBL010000004.1"/>
</dbReference>
<dbReference type="SUPFAM" id="SSF82771">
    <property type="entry name" value="GIY-YIG endonuclease"/>
    <property type="match status" value="1"/>
</dbReference>
<evidence type="ECO:0000313" key="3">
    <source>
        <dbReference type="EMBL" id="MCH5600854.1"/>
    </source>
</evidence>
<evidence type="ECO:0000256" key="1">
    <source>
        <dbReference type="ARBA" id="ARBA00007435"/>
    </source>
</evidence>
<dbReference type="InterPro" id="IPR000305">
    <property type="entry name" value="GIY-YIG_endonuc"/>
</dbReference>
<reference evidence="3 4" key="1">
    <citation type="submission" date="2022-02" db="EMBL/GenBank/DDBJ databases">
        <authorList>
            <person name="Min J."/>
        </authorList>
    </citation>
    <scope>NUCLEOTIDE SEQUENCE [LARGE SCALE GENOMIC DNA]</scope>
    <source>
        <strain evidence="3 4">GR10-1</strain>
    </source>
</reference>
<dbReference type="CDD" id="cd10449">
    <property type="entry name" value="GIY-YIG_SLX1_like"/>
    <property type="match status" value="1"/>
</dbReference>
<dbReference type="InterPro" id="IPR035901">
    <property type="entry name" value="GIY-YIG_endonuc_sf"/>
</dbReference>
<keyword evidence="4" id="KW-1185">Reference proteome</keyword>
<dbReference type="EMBL" id="JAKWBL010000004">
    <property type="protein sequence ID" value="MCH5600854.1"/>
    <property type="molecule type" value="Genomic_DNA"/>
</dbReference>
<comment type="caution">
    <text evidence="3">The sequence shown here is derived from an EMBL/GenBank/DDBJ whole genome shotgun (WGS) entry which is preliminary data.</text>
</comment>
<dbReference type="Proteomes" id="UP001202248">
    <property type="component" value="Unassembled WGS sequence"/>
</dbReference>
<comment type="similarity">
    <text evidence="1">Belongs to the UPF0213 family.</text>
</comment>
<dbReference type="Pfam" id="PF01541">
    <property type="entry name" value="GIY-YIG"/>
    <property type="match status" value="1"/>
</dbReference>
<gene>
    <name evidence="3" type="ORF">MKP09_24550</name>
</gene>
<evidence type="ECO:0000259" key="2">
    <source>
        <dbReference type="PROSITE" id="PS50164"/>
    </source>
</evidence>
<dbReference type="PROSITE" id="PS50164">
    <property type="entry name" value="GIY_YIG"/>
    <property type="match status" value="1"/>
</dbReference>
<feature type="domain" description="GIY-YIG" evidence="2">
    <location>
        <begin position="1"/>
        <end position="77"/>
    </location>
</feature>
<accession>A0ABS9SR37</accession>
<sequence>MFYVYILFSLTADKYYIGFTGGLLEERLRKHNTHHKGFTGKTNDWTIVFFETFTDRSSAMKREKEIKAKKSRAYIERLIAAFGSEHPGS</sequence>
<dbReference type="Gene3D" id="3.40.1440.10">
    <property type="entry name" value="GIY-YIG endonuclease"/>
    <property type="match status" value="1"/>
</dbReference>
<proteinExistence type="inferred from homology"/>
<dbReference type="PANTHER" id="PTHR34477:SF5">
    <property type="entry name" value="BSL5627 PROTEIN"/>
    <property type="match status" value="1"/>
</dbReference>
<dbReference type="PANTHER" id="PTHR34477">
    <property type="entry name" value="UPF0213 PROTEIN YHBQ"/>
    <property type="match status" value="1"/>
</dbReference>
<protein>
    <submittedName>
        <fullName evidence="3">GIY-YIG nuclease family protein</fullName>
    </submittedName>
</protein>